<dbReference type="EMBL" id="BTRK01000004">
    <property type="protein sequence ID" value="GMR47382.1"/>
    <property type="molecule type" value="Genomic_DNA"/>
</dbReference>
<evidence type="ECO:0000256" key="3">
    <source>
        <dbReference type="ARBA" id="ARBA00022692"/>
    </source>
</evidence>
<dbReference type="GO" id="GO:0005223">
    <property type="term" value="F:intracellularly cGMP-activated cation channel activity"/>
    <property type="evidence" value="ECO:0007669"/>
    <property type="project" value="TreeGrafter"/>
</dbReference>
<dbReference type="InterPro" id="IPR005821">
    <property type="entry name" value="Ion_trans_dom"/>
</dbReference>
<keyword evidence="7" id="KW-0407">Ion channel</keyword>
<evidence type="ECO:0000256" key="6">
    <source>
        <dbReference type="ARBA" id="ARBA00023136"/>
    </source>
</evidence>
<accession>A0AAN5I0G9</accession>
<dbReference type="InterPro" id="IPR014710">
    <property type="entry name" value="RmlC-like_jellyroll"/>
</dbReference>
<dbReference type="SMART" id="SM00100">
    <property type="entry name" value="cNMP"/>
    <property type="match status" value="1"/>
</dbReference>
<dbReference type="PROSITE" id="PS50042">
    <property type="entry name" value="CNMP_BINDING_3"/>
    <property type="match status" value="1"/>
</dbReference>
<comment type="caution">
    <text evidence="10">The sequence shown here is derived from an EMBL/GenBank/DDBJ whole genome shotgun (WGS) entry which is preliminary data.</text>
</comment>
<name>A0AAN5I0G9_9BILA</name>
<dbReference type="InterPro" id="IPR018490">
    <property type="entry name" value="cNMP-bd_dom_sf"/>
</dbReference>
<evidence type="ECO:0000256" key="7">
    <source>
        <dbReference type="ARBA" id="ARBA00023286"/>
    </source>
</evidence>
<dbReference type="GO" id="GO:0005222">
    <property type="term" value="F:intracellularly cAMP-activated cation channel activity"/>
    <property type="evidence" value="ECO:0007669"/>
    <property type="project" value="TreeGrafter"/>
</dbReference>
<feature type="non-terminal residue" evidence="10">
    <location>
        <position position="1"/>
    </location>
</feature>
<feature type="domain" description="Cyclic nucleotide-binding" evidence="9">
    <location>
        <begin position="438"/>
        <end position="561"/>
    </location>
</feature>
<evidence type="ECO:0000256" key="5">
    <source>
        <dbReference type="ARBA" id="ARBA00023065"/>
    </source>
</evidence>
<dbReference type="Pfam" id="PF00027">
    <property type="entry name" value="cNMP_binding"/>
    <property type="match status" value="1"/>
</dbReference>
<dbReference type="Gene3D" id="1.10.287.630">
    <property type="entry name" value="Helix hairpin bin"/>
    <property type="match status" value="1"/>
</dbReference>
<dbReference type="GO" id="GO:0017071">
    <property type="term" value="C:intracellular cyclic nucleotide activated cation channel complex"/>
    <property type="evidence" value="ECO:0007669"/>
    <property type="project" value="TreeGrafter"/>
</dbReference>
<keyword evidence="11" id="KW-1185">Reference proteome</keyword>
<dbReference type="SUPFAM" id="SSF81324">
    <property type="entry name" value="Voltage-gated potassium channels"/>
    <property type="match status" value="1"/>
</dbReference>
<feature type="transmembrane region" description="Helical" evidence="8">
    <location>
        <begin position="74"/>
        <end position="97"/>
    </location>
</feature>
<evidence type="ECO:0000256" key="2">
    <source>
        <dbReference type="ARBA" id="ARBA00022448"/>
    </source>
</evidence>
<evidence type="ECO:0000256" key="4">
    <source>
        <dbReference type="ARBA" id="ARBA00022989"/>
    </source>
</evidence>
<dbReference type="SUPFAM" id="SSF51206">
    <property type="entry name" value="cAMP-binding domain-like"/>
    <property type="match status" value="1"/>
</dbReference>
<evidence type="ECO:0000256" key="1">
    <source>
        <dbReference type="ARBA" id="ARBA00004141"/>
    </source>
</evidence>
<keyword evidence="5" id="KW-0406">Ion transport</keyword>
<dbReference type="InterPro" id="IPR050866">
    <property type="entry name" value="CNG_cation_channel"/>
</dbReference>
<dbReference type="AlphaFoldDB" id="A0AAN5I0G9"/>
<feature type="transmembrane region" description="Helical" evidence="8">
    <location>
        <begin position="206"/>
        <end position="230"/>
    </location>
</feature>
<dbReference type="Gene3D" id="2.60.120.10">
    <property type="entry name" value="Jelly Rolls"/>
    <property type="match status" value="1"/>
</dbReference>
<keyword evidence="4 8" id="KW-1133">Transmembrane helix</keyword>
<reference evidence="11" key="1">
    <citation type="submission" date="2022-10" db="EMBL/GenBank/DDBJ databases">
        <title>Genome assembly of Pristionchus species.</title>
        <authorList>
            <person name="Yoshida K."/>
            <person name="Sommer R.J."/>
        </authorList>
    </citation>
    <scope>NUCLEOTIDE SEQUENCE [LARGE SCALE GENOMIC DNA]</scope>
    <source>
        <strain evidence="11">RS5460</strain>
    </source>
</reference>
<dbReference type="PANTHER" id="PTHR45638:SF14">
    <property type="entry name" value="CYCLIC NUCLEOTIDE-BINDING DOMAIN-CONTAINING PROTEIN"/>
    <property type="match status" value="1"/>
</dbReference>
<protein>
    <recommendedName>
        <fullName evidence="9">Cyclic nucleotide-binding domain-containing protein</fullName>
    </recommendedName>
</protein>
<dbReference type="GO" id="GO:0005886">
    <property type="term" value="C:plasma membrane"/>
    <property type="evidence" value="ECO:0007669"/>
    <property type="project" value="TreeGrafter"/>
</dbReference>
<evidence type="ECO:0000259" key="9">
    <source>
        <dbReference type="PROSITE" id="PS50042"/>
    </source>
</evidence>
<dbReference type="PANTHER" id="PTHR45638">
    <property type="entry name" value="CYCLIC NUCLEOTIDE-GATED CATION CHANNEL SUBUNIT A"/>
    <property type="match status" value="1"/>
</dbReference>
<dbReference type="Gene3D" id="1.10.287.70">
    <property type="match status" value="1"/>
</dbReference>
<sequence length="629" mass="73163">SLSSISINVFHSLEMKAVSRKLSSAKPTPESIANEHLRNFFDINYGKVQEEERFGEWFVAEWSRFNWSVNRRNGLFLLWSLLVSSACVYNLIFSTILIYESVWNDFYRYWIILNISADSIYLLDMLIQMRTNYYRKGVKVTKASKMASNYLRSNRFLLDLLSIIPIDLYLIKAPNISLLRVNRFLKCYRIRETIDLIQTNASCHTLFSIVQIILVCIILFHWNACVYYAVSLWSYTVMEEVTEDDWPFTFERVSDLHFALCDDFRCQGELFGEEDRDAREREEYIEELIAFWENKTGQLTWSIFAKEYSQTFYWSSLTMTTLGEQPSPNLSEQNLLEIGDTIVGVLIFAVIMGSAADLIAQSNALRTSQQTLSDGLKQYMDYRGLTGEIHSRVIDYCQYSMDEGVVSSEEEIKEEMPTKLYLRMNKFNQGAMLETNPFFKDLDSRLLQDIAARFRLFSFSPGDEIVSIGDFNRQLFLLCSGELLVFENGRNTPRIANTQGEILGESTLFWFEGDQFEHRSQRRIVSHGYSEVYVLDRKDLFEVLSDFEDTRAVIVKRAREKQLKRGIITNKNAPEVTEFCSLHQRLDAAKKGMEGLQRRIEDARVSFNSGTQMMKVRITRIEQTLLSLP</sequence>
<dbReference type="CDD" id="cd00038">
    <property type="entry name" value="CAP_ED"/>
    <property type="match status" value="1"/>
</dbReference>
<evidence type="ECO:0000313" key="10">
    <source>
        <dbReference type="EMBL" id="GMR47382.1"/>
    </source>
</evidence>
<dbReference type="InterPro" id="IPR000595">
    <property type="entry name" value="cNMP-bd_dom"/>
</dbReference>
<dbReference type="Pfam" id="PF00520">
    <property type="entry name" value="Ion_trans"/>
    <property type="match status" value="1"/>
</dbReference>
<feature type="transmembrane region" description="Helical" evidence="8">
    <location>
        <begin position="109"/>
        <end position="127"/>
    </location>
</feature>
<keyword evidence="3 8" id="KW-0812">Transmembrane</keyword>
<organism evidence="10 11">
    <name type="scientific">Pristionchus mayeri</name>
    <dbReference type="NCBI Taxonomy" id="1317129"/>
    <lineage>
        <taxon>Eukaryota</taxon>
        <taxon>Metazoa</taxon>
        <taxon>Ecdysozoa</taxon>
        <taxon>Nematoda</taxon>
        <taxon>Chromadorea</taxon>
        <taxon>Rhabditida</taxon>
        <taxon>Rhabditina</taxon>
        <taxon>Diplogasteromorpha</taxon>
        <taxon>Diplogasteroidea</taxon>
        <taxon>Neodiplogasteridae</taxon>
        <taxon>Pristionchus</taxon>
    </lineage>
</organism>
<dbReference type="GO" id="GO:0044877">
    <property type="term" value="F:protein-containing complex binding"/>
    <property type="evidence" value="ECO:0007669"/>
    <property type="project" value="TreeGrafter"/>
</dbReference>
<proteinExistence type="predicted"/>
<keyword evidence="2" id="KW-0813">Transport</keyword>
<evidence type="ECO:0000313" key="11">
    <source>
        <dbReference type="Proteomes" id="UP001328107"/>
    </source>
</evidence>
<dbReference type="Proteomes" id="UP001328107">
    <property type="component" value="Unassembled WGS sequence"/>
</dbReference>
<keyword evidence="6 8" id="KW-0472">Membrane</keyword>
<comment type="subcellular location">
    <subcellularLocation>
        <location evidence="1">Membrane</location>
        <topology evidence="1">Multi-pass membrane protein</topology>
    </subcellularLocation>
</comment>
<gene>
    <name evidence="10" type="ORF">PMAYCL1PPCAC_17577</name>
</gene>
<keyword evidence="7" id="KW-1071">Ligand-gated ion channel</keyword>
<dbReference type="GO" id="GO:0030553">
    <property type="term" value="F:cGMP binding"/>
    <property type="evidence" value="ECO:0007669"/>
    <property type="project" value="TreeGrafter"/>
</dbReference>
<evidence type="ECO:0000256" key="8">
    <source>
        <dbReference type="SAM" id="Phobius"/>
    </source>
</evidence>